<keyword evidence="1" id="KW-1133">Transmembrane helix</keyword>
<organism evidence="2 3">
    <name type="scientific">Lentzea guizhouensis</name>
    <dbReference type="NCBI Taxonomy" id="1586287"/>
    <lineage>
        <taxon>Bacteria</taxon>
        <taxon>Bacillati</taxon>
        <taxon>Actinomycetota</taxon>
        <taxon>Actinomycetes</taxon>
        <taxon>Pseudonocardiales</taxon>
        <taxon>Pseudonocardiaceae</taxon>
        <taxon>Lentzea</taxon>
    </lineage>
</organism>
<evidence type="ECO:0000256" key="1">
    <source>
        <dbReference type="SAM" id="Phobius"/>
    </source>
</evidence>
<dbReference type="EMBL" id="CP016793">
    <property type="protein sequence ID" value="ANZ40008.1"/>
    <property type="molecule type" value="Genomic_DNA"/>
</dbReference>
<dbReference type="KEGG" id="led:BBK82_32170"/>
<gene>
    <name evidence="2" type="ORF">BBK82_32170</name>
</gene>
<keyword evidence="1" id="KW-0812">Transmembrane</keyword>
<reference evidence="2 3" key="1">
    <citation type="submission" date="2016-07" db="EMBL/GenBank/DDBJ databases">
        <title>Complete genome sequence of the Lentzea guizhouensis DHS C013.</title>
        <authorList>
            <person name="Cao C."/>
        </authorList>
    </citation>
    <scope>NUCLEOTIDE SEQUENCE [LARGE SCALE GENOMIC DNA]</scope>
    <source>
        <strain evidence="2 3">DHS C013</strain>
    </source>
</reference>
<evidence type="ECO:0000313" key="2">
    <source>
        <dbReference type="EMBL" id="ANZ40008.1"/>
    </source>
</evidence>
<feature type="transmembrane region" description="Helical" evidence="1">
    <location>
        <begin position="6"/>
        <end position="31"/>
    </location>
</feature>
<sequence>MALGELLRALIGPITGAIVGTLVLGGFITWVNHNVQTRRANRELRGELVTQTTDAAGSFHFLATYFHGMKQTSPADHGYLEVVRQELGGQYRRSRVAGKALESRLQAYFPEDDLHEDWHALMDICSVLYFQLVDSPADRIERIFRQGAVSEVERHTGFSLDELRAKSIEDLLDDLWRGLTELASRLLAAKIART</sequence>
<keyword evidence="3" id="KW-1185">Reference proteome</keyword>
<evidence type="ECO:0008006" key="4">
    <source>
        <dbReference type="Google" id="ProtNLM"/>
    </source>
</evidence>
<keyword evidence="1" id="KW-0472">Membrane</keyword>
<name>A0A1B2HQL0_9PSEU</name>
<dbReference type="AlphaFoldDB" id="A0A1B2HQL0"/>
<accession>A0A1B2HQL0</accession>
<dbReference type="RefSeq" id="WP_065918349.1">
    <property type="nucleotide sequence ID" value="NZ_CP016793.1"/>
</dbReference>
<evidence type="ECO:0000313" key="3">
    <source>
        <dbReference type="Proteomes" id="UP000093053"/>
    </source>
</evidence>
<proteinExistence type="predicted"/>
<dbReference type="Proteomes" id="UP000093053">
    <property type="component" value="Chromosome"/>
</dbReference>
<protein>
    <recommendedName>
        <fullName evidence="4">DUF4760 domain-containing protein</fullName>
    </recommendedName>
</protein>